<proteinExistence type="inferred from homology"/>
<dbReference type="CDD" id="cd00448">
    <property type="entry name" value="YjgF_YER057c_UK114_family"/>
    <property type="match status" value="1"/>
</dbReference>
<reference evidence="2" key="1">
    <citation type="submission" date="2019-08" db="EMBL/GenBank/DDBJ databases">
        <authorList>
            <person name="Kucharzyk K."/>
            <person name="Murdoch R.W."/>
            <person name="Higgins S."/>
            <person name="Loffler F."/>
        </authorList>
    </citation>
    <scope>NUCLEOTIDE SEQUENCE</scope>
</reference>
<dbReference type="PANTHER" id="PTHR11803">
    <property type="entry name" value="2-IMINOBUTANOATE/2-IMINOPROPANOATE DEAMINASE RIDA"/>
    <property type="match status" value="1"/>
</dbReference>
<sequence length="130" mass="13756">MHSKKIVSTEKAPKALGPYSVAIQAGCFIYTSGQLGLDPSTNTLAEGGVEAETRQALKNLQAVLEAGSSSLDLVVKTTVFLRDINDFAKMNAVYAEFFPTNCPARSAVQVAALPKNGAVEIEVVALINKD</sequence>
<dbReference type="GO" id="GO:0005829">
    <property type="term" value="C:cytosol"/>
    <property type="evidence" value="ECO:0007669"/>
    <property type="project" value="TreeGrafter"/>
</dbReference>
<dbReference type="GO" id="GO:0005739">
    <property type="term" value="C:mitochondrion"/>
    <property type="evidence" value="ECO:0007669"/>
    <property type="project" value="TreeGrafter"/>
</dbReference>
<dbReference type="FunFam" id="3.30.1330.40:FF:000001">
    <property type="entry name" value="L-PSP family endoribonuclease"/>
    <property type="match status" value="1"/>
</dbReference>
<evidence type="ECO:0000256" key="1">
    <source>
        <dbReference type="ARBA" id="ARBA00010552"/>
    </source>
</evidence>
<dbReference type="GO" id="GO:0120241">
    <property type="term" value="F:2-iminobutanoate/2-iminopropanoate deaminase"/>
    <property type="evidence" value="ECO:0007669"/>
    <property type="project" value="UniProtKB-EC"/>
</dbReference>
<dbReference type="InterPro" id="IPR006056">
    <property type="entry name" value="RidA"/>
</dbReference>
<dbReference type="AlphaFoldDB" id="A0A645CS77"/>
<gene>
    <name evidence="2" type="primary">yabJ_39</name>
    <name evidence="2" type="ORF">SDC9_126786</name>
</gene>
<dbReference type="SUPFAM" id="SSF55298">
    <property type="entry name" value="YjgF-like"/>
    <property type="match status" value="1"/>
</dbReference>
<accession>A0A645CS77</accession>
<name>A0A645CS77_9ZZZZ</name>
<dbReference type="InterPro" id="IPR006175">
    <property type="entry name" value="YjgF/YER057c/UK114"/>
</dbReference>
<dbReference type="InterPro" id="IPR035959">
    <property type="entry name" value="RutC-like_sf"/>
</dbReference>
<dbReference type="NCBIfam" id="TIGR00004">
    <property type="entry name" value="Rid family detoxifying hydrolase"/>
    <property type="match status" value="1"/>
</dbReference>
<organism evidence="2">
    <name type="scientific">bioreactor metagenome</name>
    <dbReference type="NCBI Taxonomy" id="1076179"/>
    <lineage>
        <taxon>unclassified sequences</taxon>
        <taxon>metagenomes</taxon>
        <taxon>ecological metagenomes</taxon>
    </lineage>
</organism>
<evidence type="ECO:0000313" key="2">
    <source>
        <dbReference type="EMBL" id="MPM79745.1"/>
    </source>
</evidence>
<dbReference type="EMBL" id="VSSQ01029568">
    <property type="protein sequence ID" value="MPM79745.1"/>
    <property type="molecule type" value="Genomic_DNA"/>
</dbReference>
<dbReference type="EC" id="3.5.99.10" evidence="2"/>
<dbReference type="Pfam" id="PF01042">
    <property type="entry name" value="Ribonuc_L-PSP"/>
    <property type="match status" value="1"/>
</dbReference>
<keyword evidence="2" id="KW-0378">Hydrolase</keyword>
<dbReference type="Gene3D" id="3.30.1330.40">
    <property type="entry name" value="RutC-like"/>
    <property type="match status" value="1"/>
</dbReference>
<dbReference type="PANTHER" id="PTHR11803:SF58">
    <property type="entry name" value="PROTEIN HMF1-RELATED"/>
    <property type="match status" value="1"/>
</dbReference>
<comment type="caution">
    <text evidence="2">The sequence shown here is derived from an EMBL/GenBank/DDBJ whole genome shotgun (WGS) entry which is preliminary data.</text>
</comment>
<protein>
    <submittedName>
        <fullName evidence="2">2-iminobutanoate/2-iminopropanoate deaminase</fullName>
        <ecNumber evidence="2">3.5.99.10</ecNumber>
    </submittedName>
</protein>
<dbReference type="PROSITE" id="PS01094">
    <property type="entry name" value="UPF0076"/>
    <property type="match status" value="1"/>
</dbReference>
<dbReference type="InterPro" id="IPR019897">
    <property type="entry name" value="RidA_CS"/>
</dbReference>
<comment type="similarity">
    <text evidence="1">Belongs to the RutC family.</text>
</comment>